<accession>A0ABV6GEY1</accession>
<evidence type="ECO:0000256" key="1">
    <source>
        <dbReference type="SAM" id="Phobius"/>
    </source>
</evidence>
<sequence length="463" mass="51964">MPQVQVAQEITNREQIKNHLIISLCLTYILSFFIHSFVVEVFLSFLSVIAFLISLYSAKLIPRLLSLMMFSSGIIIMISKGIDFHELSNGITANLPLLTLVILVPLLAIPLKLEGYFQTVEYYLKKVINDSGKLFGGISFLIFCLGPILNLGSIRLLHETIKDMKLPSFLLAKSYLVGFSTVILWSPYFASVALVLYYLNVPVSEYLPLGLSLAFIQLLVGNILFRIYIKQKCPTELATIKLNHREFPIEQEQKKKVLQLCVTLIFLMGTIFFFEHLTKWPMMLLVSLISIIYPLIWCTIKKRWVPAKKSFADFRNHSLPNMNNETILFISAGLFGKALTGTQFSNELRTALNQLAGISFFLFTVTIIGVVVLLCFIGIHQIVVITALATQMDPYVIGTTPPVIALLLMVSWSISAVLSPVNPLNLLVSGSVQRTGLSVGFKWNGLYLLTMFVIGVLYVNLIH</sequence>
<feature type="transmembrane region" description="Helical" evidence="1">
    <location>
        <begin position="280"/>
        <end position="300"/>
    </location>
</feature>
<keyword evidence="1" id="KW-0812">Transmembrane</keyword>
<protein>
    <recommendedName>
        <fullName evidence="4">Citrate transporter-like domain-containing protein</fullName>
    </recommendedName>
</protein>
<feature type="transmembrane region" description="Helical" evidence="1">
    <location>
        <begin position="206"/>
        <end position="225"/>
    </location>
</feature>
<dbReference type="Proteomes" id="UP001589854">
    <property type="component" value="Unassembled WGS sequence"/>
</dbReference>
<feature type="transmembrane region" description="Helical" evidence="1">
    <location>
        <begin position="91"/>
        <end position="113"/>
    </location>
</feature>
<feature type="transmembrane region" description="Helical" evidence="1">
    <location>
        <begin position="402"/>
        <end position="421"/>
    </location>
</feature>
<dbReference type="EMBL" id="JBHLVO010000008">
    <property type="protein sequence ID" value="MFC0272095.1"/>
    <property type="molecule type" value="Genomic_DNA"/>
</dbReference>
<dbReference type="RefSeq" id="WP_378934055.1">
    <property type="nucleotide sequence ID" value="NZ_JBHLVO010000008.1"/>
</dbReference>
<keyword evidence="1" id="KW-1133">Transmembrane helix</keyword>
<keyword evidence="3" id="KW-1185">Reference proteome</keyword>
<feature type="transmembrane region" description="Helical" evidence="1">
    <location>
        <begin position="133"/>
        <end position="154"/>
    </location>
</feature>
<evidence type="ECO:0000313" key="2">
    <source>
        <dbReference type="EMBL" id="MFC0272095.1"/>
    </source>
</evidence>
<keyword evidence="1" id="KW-0472">Membrane</keyword>
<feature type="transmembrane region" description="Helical" evidence="1">
    <location>
        <begin position="360"/>
        <end position="390"/>
    </location>
</feature>
<evidence type="ECO:0000313" key="3">
    <source>
        <dbReference type="Proteomes" id="UP001589854"/>
    </source>
</evidence>
<feature type="transmembrane region" description="Helical" evidence="1">
    <location>
        <begin position="21"/>
        <end position="54"/>
    </location>
</feature>
<feature type="transmembrane region" description="Helical" evidence="1">
    <location>
        <begin position="175"/>
        <end position="200"/>
    </location>
</feature>
<name>A0ABV6GEY1_9BACI</name>
<organism evidence="2 3">
    <name type="scientific">Metabacillus herbersteinensis</name>
    <dbReference type="NCBI Taxonomy" id="283816"/>
    <lineage>
        <taxon>Bacteria</taxon>
        <taxon>Bacillati</taxon>
        <taxon>Bacillota</taxon>
        <taxon>Bacilli</taxon>
        <taxon>Bacillales</taxon>
        <taxon>Bacillaceae</taxon>
        <taxon>Metabacillus</taxon>
    </lineage>
</organism>
<feature type="transmembrane region" description="Helical" evidence="1">
    <location>
        <begin position="257"/>
        <end position="274"/>
    </location>
</feature>
<proteinExistence type="predicted"/>
<comment type="caution">
    <text evidence="2">The sequence shown here is derived from an EMBL/GenBank/DDBJ whole genome shotgun (WGS) entry which is preliminary data.</text>
</comment>
<gene>
    <name evidence="2" type="ORF">ACFFIX_11595</name>
</gene>
<feature type="transmembrane region" description="Helical" evidence="1">
    <location>
        <begin position="441"/>
        <end position="461"/>
    </location>
</feature>
<reference evidence="2 3" key="1">
    <citation type="submission" date="2024-09" db="EMBL/GenBank/DDBJ databases">
        <authorList>
            <person name="Sun Q."/>
            <person name="Mori K."/>
        </authorList>
    </citation>
    <scope>NUCLEOTIDE SEQUENCE [LARGE SCALE GENOMIC DNA]</scope>
    <source>
        <strain evidence="2 3">CCM 7228</strain>
    </source>
</reference>
<evidence type="ECO:0008006" key="4">
    <source>
        <dbReference type="Google" id="ProtNLM"/>
    </source>
</evidence>